<dbReference type="PIRSF" id="PIRSF006639">
    <property type="entry name" value="UCP006639_pph"/>
    <property type="match status" value="1"/>
</dbReference>
<dbReference type="OrthoDB" id="350573at2"/>
<name>A0A430AIY5_9ENTE</name>
<reference evidence="2 3" key="1">
    <citation type="submission" date="2017-05" db="EMBL/GenBank/DDBJ databases">
        <title>Vagococcus spp. assemblies.</title>
        <authorList>
            <person name="Gulvik C.A."/>
        </authorList>
    </citation>
    <scope>NUCLEOTIDE SEQUENCE [LARGE SCALE GENOMIC DNA]</scope>
    <source>
        <strain evidence="2 3">DSM 24756</strain>
    </source>
</reference>
<accession>A0A430AIY5</accession>
<sequence>MEFNEYQELANRTLYGTEQVLTNCALGLASETGAVLEQIQKYTFESQELNRDALIKELGDVLWYVSQISDWANIPFEEVATKNLAHIDSKMNSHRPIQKN</sequence>
<keyword evidence="3" id="KW-1185">Reference proteome</keyword>
<dbReference type="InterPro" id="IPR004518">
    <property type="entry name" value="MazG-like_dom"/>
</dbReference>
<dbReference type="EMBL" id="NGJZ01000001">
    <property type="protein sequence ID" value="RSU08076.1"/>
    <property type="molecule type" value="Genomic_DNA"/>
</dbReference>
<proteinExistence type="predicted"/>
<dbReference type="CDD" id="cd11541">
    <property type="entry name" value="NTP-PPase_u4"/>
    <property type="match status" value="1"/>
</dbReference>
<dbReference type="AlphaFoldDB" id="A0A430AIY5"/>
<dbReference type="RefSeq" id="WP_126822317.1">
    <property type="nucleotide sequence ID" value="NZ_JBHLWU010000001.1"/>
</dbReference>
<dbReference type="InterPro" id="IPR011379">
    <property type="entry name" value="MazG-related_GP37"/>
</dbReference>
<dbReference type="Gene3D" id="1.10.287.1080">
    <property type="entry name" value="MazG-like"/>
    <property type="match status" value="1"/>
</dbReference>
<keyword evidence="2" id="KW-0378">Hydrolase</keyword>
<evidence type="ECO:0000313" key="3">
    <source>
        <dbReference type="Proteomes" id="UP000288669"/>
    </source>
</evidence>
<protein>
    <submittedName>
        <fullName evidence="2">Nucleotide pyrophosphohydrolase</fullName>
    </submittedName>
</protein>
<dbReference type="GO" id="GO:0016787">
    <property type="term" value="F:hydrolase activity"/>
    <property type="evidence" value="ECO:0007669"/>
    <property type="project" value="UniProtKB-KW"/>
</dbReference>
<dbReference type="SUPFAM" id="SSF101386">
    <property type="entry name" value="all-alpha NTP pyrophosphatases"/>
    <property type="match status" value="1"/>
</dbReference>
<evidence type="ECO:0000259" key="1">
    <source>
        <dbReference type="Pfam" id="PF03819"/>
    </source>
</evidence>
<dbReference type="Proteomes" id="UP000288669">
    <property type="component" value="Unassembled WGS sequence"/>
</dbReference>
<organism evidence="2 3">
    <name type="scientific">Vagococcus entomophilus</name>
    <dbReference type="NCBI Taxonomy" id="1160095"/>
    <lineage>
        <taxon>Bacteria</taxon>
        <taxon>Bacillati</taxon>
        <taxon>Bacillota</taxon>
        <taxon>Bacilli</taxon>
        <taxon>Lactobacillales</taxon>
        <taxon>Enterococcaceae</taxon>
        <taxon>Vagococcus</taxon>
    </lineage>
</organism>
<gene>
    <name evidence="2" type="ORF">CBF30_02195</name>
</gene>
<comment type="caution">
    <text evidence="2">The sequence shown here is derived from an EMBL/GenBank/DDBJ whole genome shotgun (WGS) entry which is preliminary data.</text>
</comment>
<evidence type="ECO:0000313" key="2">
    <source>
        <dbReference type="EMBL" id="RSU08076.1"/>
    </source>
</evidence>
<dbReference type="Pfam" id="PF03819">
    <property type="entry name" value="MazG"/>
    <property type="match status" value="1"/>
</dbReference>
<feature type="domain" description="NTP pyrophosphohydrolase MazG-like" evidence="1">
    <location>
        <begin position="24"/>
        <end position="87"/>
    </location>
</feature>